<name>A0A8S2FWY1_9BILA</name>
<dbReference type="Proteomes" id="UP000677228">
    <property type="component" value="Unassembled WGS sequence"/>
</dbReference>
<comment type="caution">
    <text evidence="1">The sequence shown here is derived from an EMBL/GenBank/DDBJ whole genome shotgun (WGS) entry which is preliminary data.</text>
</comment>
<dbReference type="EMBL" id="CAJNOK010045634">
    <property type="protein sequence ID" value="CAF1579895.1"/>
    <property type="molecule type" value="Genomic_DNA"/>
</dbReference>
<sequence length="85" mass="9836">MNTDTGCYHAAEVLLYVQQLYEQTGIFIRHMDFSDPQSGKASSIANGKEYKEYNVLTSVLLQYRLSRQYKYATWRKEGSDEREGG</sequence>
<reference evidence="1" key="1">
    <citation type="submission" date="2021-02" db="EMBL/GenBank/DDBJ databases">
        <authorList>
            <person name="Nowell W R."/>
        </authorList>
    </citation>
    <scope>NUCLEOTIDE SEQUENCE</scope>
</reference>
<proteinExistence type="predicted"/>
<protein>
    <submittedName>
        <fullName evidence="1">Uncharacterized protein</fullName>
    </submittedName>
</protein>
<gene>
    <name evidence="1" type="ORF">OVA965_LOCUS40897</name>
    <name evidence="2" type="ORF">TMI583_LOCUS42429</name>
</gene>
<dbReference type="Proteomes" id="UP000682733">
    <property type="component" value="Unassembled WGS sequence"/>
</dbReference>
<evidence type="ECO:0000313" key="1">
    <source>
        <dbReference type="EMBL" id="CAF1579895.1"/>
    </source>
</evidence>
<evidence type="ECO:0000313" key="3">
    <source>
        <dbReference type="Proteomes" id="UP000677228"/>
    </source>
</evidence>
<organism evidence="1 3">
    <name type="scientific">Didymodactylos carnosus</name>
    <dbReference type="NCBI Taxonomy" id="1234261"/>
    <lineage>
        <taxon>Eukaryota</taxon>
        <taxon>Metazoa</taxon>
        <taxon>Spiralia</taxon>
        <taxon>Gnathifera</taxon>
        <taxon>Rotifera</taxon>
        <taxon>Eurotatoria</taxon>
        <taxon>Bdelloidea</taxon>
        <taxon>Philodinida</taxon>
        <taxon>Philodinidae</taxon>
        <taxon>Didymodactylos</taxon>
    </lineage>
</organism>
<dbReference type="EMBL" id="CAJOBA010068694">
    <property type="protein sequence ID" value="CAF4378767.1"/>
    <property type="molecule type" value="Genomic_DNA"/>
</dbReference>
<evidence type="ECO:0000313" key="2">
    <source>
        <dbReference type="EMBL" id="CAF4378767.1"/>
    </source>
</evidence>
<dbReference type="AlphaFoldDB" id="A0A8S2FWY1"/>
<feature type="non-terminal residue" evidence="1">
    <location>
        <position position="1"/>
    </location>
</feature>
<accession>A0A8S2FWY1</accession>